<keyword evidence="7 13" id="KW-0067">ATP-binding</keyword>
<feature type="binding site" evidence="13">
    <location>
        <position position="677"/>
    </location>
    <ligand>
        <name>Zn(2+)</name>
        <dbReference type="ChEBI" id="CHEBI:29105"/>
    </ligand>
</feature>
<dbReference type="InterPro" id="IPR050058">
    <property type="entry name" value="Ala-tRNA_ligase"/>
</dbReference>
<dbReference type="AlphaFoldDB" id="A0A6N9H844"/>
<dbReference type="FunFam" id="3.10.310.40:FF:000001">
    <property type="entry name" value="Alanine--tRNA ligase"/>
    <property type="match status" value="1"/>
</dbReference>
<evidence type="ECO:0000259" key="14">
    <source>
        <dbReference type="PROSITE" id="PS50860"/>
    </source>
</evidence>
<dbReference type="SUPFAM" id="SSF50447">
    <property type="entry name" value="Translation proteins"/>
    <property type="match status" value="1"/>
</dbReference>
<dbReference type="CDD" id="cd00673">
    <property type="entry name" value="AlaRS_core"/>
    <property type="match status" value="1"/>
</dbReference>
<dbReference type="SMART" id="SM00863">
    <property type="entry name" value="tRNA_SAD"/>
    <property type="match status" value="1"/>
</dbReference>
<keyword evidence="3 13" id="KW-0436">Ligase</keyword>
<dbReference type="Pfam" id="PF01411">
    <property type="entry name" value="tRNA-synt_2c"/>
    <property type="match status" value="1"/>
</dbReference>
<evidence type="ECO:0000313" key="16">
    <source>
        <dbReference type="Proteomes" id="UP000469215"/>
    </source>
</evidence>
<keyword evidence="10 13" id="KW-0030">Aminoacyl-tRNA synthetase</keyword>
<evidence type="ECO:0000256" key="6">
    <source>
        <dbReference type="ARBA" id="ARBA00022833"/>
    </source>
</evidence>
<dbReference type="GO" id="GO:0000049">
    <property type="term" value="F:tRNA binding"/>
    <property type="evidence" value="ECO:0007669"/>
    <property type="project" value="UniProtKB-KW"/>
</dbReference>
<dbReference type="EMBL" id="WWEQ01000034">
    <property type="protein sequence ID" value="MYM20051.1"/>
    <property type="molecule type" value="Genomic_DNA"/>
</dbReference>
<feature type="binding site" evidence="13">
    <location>
        <position position="673"/>
    </location>
    <ligand>
        <name>Zn(2+)</name>
        <dbReference type="ChEBI" id="CHEBI:29105"/>
    </ligand>
</feature>
<evidence type="ECO:0000256" key="3">
    <source>
        <dbReference type="ARBA" id="ARBA00022598"/>
    </source>
</evidence>
<evidence type="ECO:0000256" key="13">
    <source>
        <dbReference type="HAMAP-Rule" id="MF_00036"/>
    </source>
</evidence>
<dbReference type="PROSITE" id="PS50860">
    <property type="entry name" value="AA_TRNA_LIGASE_II_ALA"/>
    <property type="match status" value="1"/>
</dbReference>
<keyword evidence="6 13" id="KW-0862">Zinc</keyword>
<dbReference type="HAMAP" id="MF_00036_B">
    <property type="entry name" value="Ala_tRNA_synth_B"/>
    <property type="match status" value="1"/>
</dbReference>
<dbReference type="FunFam" id="3.30.980.10:FF:000004">
    <property type="entry name" value="Alanine--tRNA ligase, cytoplasmic"/>
    <property type="match status" value="1"/>
</dbReference>
<evidence type="ECO:0000313" key="15">
    <source>
        <dbReference type="EMBL" id="MYM20051.1"/>
    </source>
</evidence>
<dbReference type="InterPro" id="IPR009000">
    <property type="entry name" value="Transl_B-barrel_sf"/>
</dbReference>
<sequence length="886" mass="94903">MKTAEIRRRWLEFFEARGHAVVPSASVISSDPSILFNIAGMVQFIPYLTGREPAPFNRATSVQKCVRTADIEEVGKTTRHGTFFQMNGNFSFGDYFKREAIRYAWQLLTAPESEGGLGFDPQLLWVTVHRDDEDAIGLWREESSVPLERIQKRGNEDNFWHTGQPGPGGYCSEIYFDRGPDYGLEGGPEADEDRYIEIWNLVFMEFELGEVRSKTDFDIKGELPAKNIDTGMGLERVAFLKQGVANMYEIDEVYPVIAAASDLSGKAYGANEADDVRMRVVADHVRSALIIIGDGVRPANEGRGYILRRLLRRAVRAMRLLGVTEPVLPALLPVSRDAMQASYPELASDFDRISRIAYAEETAFLRTLESGTQLLARSVDEVGRGGTLGGDVAFALHDTHGFPIDLTLEMAAESGVTVDEGVFRSLMDEQRQRAKRDAKSKKGGQHADLSAFTALLDEGRTEFVGYDNLTSGARIRGLVSDGAAAEVAGPGDTLDVVLDTTPFYAEAGGQRADVGIIRGDGFTARVTDVQSPLKGLPAHRVEILDGELRVGADVSAEVDPAHRRGSEQAHSATHLVHAALREILGPNAVQAGSLNQPGYLRFDYSFPEALSAQTRAEIEEAANAAVSDDLDVSYEFMPFERARESGAMALFGEKYPEIVRVVDIGGPFSRELCGGTHVSRTAEVGPISIVSESSVGSGTRRIEAGVGMDAFRSLTRDRTIVQALSDLLKVPGADVPERVSGLLERIREAERSIAKLNQEKVLSAAADAAAAAQDIGGVRTSATALGPVAGGGDVRAFVLDVRGRLGTDPAVIAAVGEADGKPSVVVAVNDAAQARGLRAGDLVRAASTAMGGGGGGKSDVAQGGGKDASKAREALDAVVAAVREAV</sequence>
<dbReference type="GO" id="GO:0008270">
    <property type="term" value="F:zinc ion binding"/>
    <property type="evidence" value="ECO:0007669"/>
    <property type="project" value="UniProtKB-UniRule"/>
</dbReference>
<dbReference type="NCBIfam" id="TIGR00344">
    <property type="entry name" value="alaS"/>
    <property type="match status" value="1"/>
</dbReference>
<feature type="binding site" evidence="13">
    <location>
        <position position="570"/>
    </location>
    <ligand>
        <name>Zn(2+)</name>
        <dbReference type="ChEBI" id="CHEBI:29105"/>
    </ligand>
</feature>
<dbReference type="InterPro" id="IPR003156">
    <property type="entry name" value="DHHA1_dom"/>
</dbReference>
<dbReference type="GO" id="GO:0005829">
    <property type="term" value="C:cytosol"/>
    <property type="evidence" value="ECO:0007669"/>
    <property type="project" value="TreeGrafter"/>
</dbReference>
<dbReference type="RefSeq" id="WP_160953476.1">
    <property type="nucleotide sequence ID" value="NZ_WWEQ01000034.1"/>
</dbReference>
<organism evidence="15 16">
    <name type="scientific">Brevibacterium rongguiense</name>
    <dbReference type="NCBI Taxonomy" id="2695267"/>
    <lineage>
        <taxon>Bacteria</taxon>
        <taxon>Bacillati</taxon>
        <taxon>Actinomycetota</taxon>
        <taxon>Actinomycetes</taxon>
        <taxon>Micrococcales</taxon>
        <taxon>Brevibacteriaceae</taxon>
        <taxon>Brevibacterium</taxon>
    </lineage>
</organism>
<evidence type="ECO:0000256" key="1">
    <source>
        <dbReference type="ARBA" id="ARBA00008226"/>
    </source>
</evidence>
<dbReference type="Gene3D" id="3.30.54.20">
    <property type="match status" value="1"/>
</dbReference>
<dbReference type="InterPro" id="IPR002318">
    <property type="entry name" value="Ala-tRNA-lgiase_IIc"/>
</dbReference>
<comment type="function">
    <text evidence="11 13">Catalyzes the attachment of alanine to tRNA(Ala) in a two-step reaction: alanine is first activated by ATP to form Ala-AMP and then transferred to the acceptor end of tRNA(Ala). Also edits incorrectly charged Ser-tRNA(Ala) and Gly-tRNA(Ala) via its editing domain.</text>
</comment>
<dbReference type="GO" id="GO:0002161">
    <property type="term" value="F:aminoacyl-tRNA deacylase activity"/>
    <property type="evidence" value="ECO:0007669"/>
    <property type="project" value="TreeGrafter"/>
</dbReference>
<keyword evidence="5 13" id="KW-0547">Nucleotide-binding</keyword>
<evidence type="ECO:0000256" key="2">
    <source>
        <dbReference type="ARBA" id="ARBA00022555"/>
    </source>
</evidence>
<dbReference type="InterPro" id="IPR018162">
    <property type="entry name" value="Ala-tRNA-ligase_IIc_anticod-bd"/>
</dbReference>
<dbReference type="InterPro" id="IPR018165">
    <property type="entry name" value="Ala-tRNA-synth_IIc_core"/>
</dbReference>
<evidence type="ECO:0000256" key="8">
    <source>
        <dbReference type="ARBA" id="ARBA00022884"/>
    </source>
</evidence>
<dbReference type="EC" id="6.1.1.7" evidence="13"/>
<dbReference type="Gene3D" id="3.30.980.10">
    <property type="entry name" value="Threonyl-trna Synthetase, Chain A, domain 2"/>
    <property type="match status" value="1"/>
</dbReference>
<evidence type="ECO:0000256" key="9">
    <source>
        <dbReference type="ARBA" id="ARBA00022917"/>
    </source>
</evidence>
<accession>A0A6N9H844</accession>
<reference evidence="15 16" key="1">
    <citation type="submission" date="2020-01" db="EMBL/GenBank/DDBJ databases">
        <authorList>
            <person name="Deng T."/>
        </authorList>
    </citation>
    <scope>NUCLEOTIDE SEQUENCE [LARGE SCALE GENOMIC DNA]</scope>
    <source>
        <strain evidence="15 16">5221</strain>
    </source>
</reference>
<dbReference type="PANTHER" id="PTHR11777:SF9">
    <property type="entry name" value="ALANINE--TRNA LIGASE, CYTOPLASMIC"/>
    <property type="match status" value="1"/>
</dbReference>
<evidence type="ECO:0000256" key="10">
    <source>
        <dbReference type="ARBA" id="ARBA00023146"/>
    </source>
</evidence>
<keyword evidence="2 13" id="KW-0820">tRNA-binding</keyword>
<dbReference type="SUPFAM" id="SSF55681">
    <property type="entry name" value="Class II aaRS and biotin synthetases"/>
    <property type="match status" value="1"/>
</dbReference>
<dbReference type="InterPro" id="IPR045864">
    <property type="entry name" value="aa-tRNA-synth_II/BPL/LPL"/>
</dbReference>
<evidence type="ECO:0000256" key="7">
    <source>
        <dbReference type="ARBA" id="ARBA00022840"/>
    </source>
</evidence>
<comment type="domain">
    <text evidence="13">Consists of three domains; the N-terminal catalytic domain, the editing domain and the C-terminal C-Ala domain. The editing domain removes incorrectly charged amino acids, while the C-Ala domain, along with tRNA(Ala), serves as a bridge to cooperatively bring together the editing and aminoacylation centers thus stimulating deacylation of misacylated tRNAs.</text>
</comment>
<dbReference type="InterPro" id="IPR018164">
    <property type="entry name" value="Ala-tRNA-synth_IIc_N"/>
</dbReference>
<dbReference type="InterPro" id="IPR012947">
    <property type="entry name" value="tRNA_SAD"/>
</dbReference>
<evidence type="ECO:0000256" key="11">
    <source>
        <dbReference type="ARBA" id="ARBA00024779"/>
    </source>
</evidence>
<comment type="catalytic activity">
    <reaction evidence="12 13">
        <text>tRNA(Ala) + L-alanine + ATP = L-alanyl-tRNA(Ala) + AMP + diphosphate</text>
        <dbReference type="Rhea" id="RHEA:12540"/>
        <dbReference type="Rhea" id="RHEA-COMP:9657"/>
        <dbReference type="Rhea" id="RHEA-COMP:9923"/>
        <dbReference type="ChEBI" id="CHEBI:30616"/>
        <dbReference type="ChEBI" id="CHEBI:33019"/>
        <dbReference type="ChEBI" id="CHEBI:57972"/>
        <dbReference type="ChEBI" id="CHEBI:78442"/>
        <dbReference type="ChEBI" id="CHEBI:78497"/>
        <dbReference type="ChEBI" id="CHEBI:456215"/>
        <dbReference type="EC" id="6.1.1.7"/>
    </reaction>
</comment>
<keyword evidence="9 13" id="KW-0648">Protein biosynthesis</keyword>
<dbReference type="InterPro" id="IPR023033">
    <property type="entry name" value="Ala_tRNA_ligase_euk/bac"/>
</dbReference>
<keyword evidence="16" id="KW-1185">Reference proteome</keyword>
<dbReference type="Proteomes" id="UP000469215">
    <property type="component" value="Unassembled WGS sequence"/>
</dbReference>
<evidence type="ECO:0000256" key="5">
    <source>
        <dbReference type="ARBA" id="ARBA00022741"/>
    </source>
</evidence>
<dbReference type="GO" id="GO:0004813">
    <property type="term" value="F:alanine-tRNA ligase activity"/>
    <property type="evidence" value="ECO:0007669"/>
    <property type="project" value="UniProtKB-UniRule"/>
</dbReference>
<dbReference type="InterPro" id="IPR018163">
    <property type="entry name" value="Thr/Ala-tRNA-synth_IIc_edit"/>
</dbReference>
<comment type="similarity">
    <text evidence="1 13">Belongs to the class-II aminoacyl-tRNA synthetase family.</text>
</comment>
<dbReference type="GO" id="GO:0005524">
    <property type="term" value="F:ATP binding"/>
    <property type="evidence" value="ECO:0007669"/>
    <property type="project" value="UniProtKB-UniRule"/>
</dbReference>
<dbReference type="SUPFAM" id="SSF55186">
    <property type="entry name" value="ThrRS/AlaRS common domain"/>
    <property type="match status" value="1"/>
</dbReference>
<gene>
    <name evidence="13 15" type="primary">alaS</name>
    <name evidence="15" type="ORF">GSY69_08760</name>
</gene>
<keyword evidence="4 13" id="KW-0479">Metal-binding</keyword>
<proteinExistence type="inferred from homology"/>
<keyword evidence="8 13" id="KW-0694">RNA-binding</keyword>
<dbReference type="Pfam" id="PF02272">
    <property type="entry name" value="DHHA1"/>
    <property type="match status" value="1"/>
</dbReference>
<dbReference type="GO" id="GO:0006419">
    <property type="term" value="P:alanyl-tRNA aminoacylation"/>
    <property type="evidence" value="ECO:0007669"/>
    <property type="project" value="UniProtKB-UniRule"/>
</dbReference>
<feature type="binding site" evidence="13">
    <location>
        <position position="574"/>
    </location>
    <ligand>
        <name>Zn(2+)</name>
        <dbReference type="ChEBI" id="CHEBI:29105"/>
    </ligand>
</feature>
<name>A0A6N9H844_9MICO</name>
<dbReference type="Pfam" id="PF07973">
    <property type="entry name" value="tRNA_SAD"/>
    <property type="match status" value="1"/>
</dbReference>
<protein>
    <recommendedName>
        <fullName evidence="13">Alanine--tRNA ligase</fullName>
        <ecNumber evidence="13">6.1.1.7</ecNumber>
    </recommendedName>
    <alternativeName>
        <fullName evidence="13">Alanyl-tRNA synthetase</fullName>
        <shortName evidence="13">AlaRS</shortName>
    </alternativeName>
</protein>
<dbReference type="SUPFAM" id="SSF101353">
    <property type="entry name" value="Putative anticodon-binding domain of alanyl-tRNA synthetase (AlaRS)"/>
    <property type="match status" value="1"/>
</dbReference>
<comment type="caution">
    <text evidence="15">The sequence shown here is derived from an EMBL/GenBank/DDBJ whole genome shotgun (WGS) entry which is preliminary data.</text>
</comment>
<dbReference type="PANTHER" id="PTHR11777">
    <property type="entry name" value="ALANYL-TRNA SYNTHETASE"/>
    <property type="match status" value="1"/>
</dbReference>
<dbReference type="PRINTS" id="PR00980">
    <property type="entry name" value="TRNASYNTHALA"/>
</dbReference>
<dbReference type="FunFam" id="3.30.54.20:FF:000001">
    <property type="entry name" value="Alanine--tRNA ligase"/>
    <property type="match status" value="1"/>
</dbReference>
<evidence type="ECO:0000256" key="12">
    <source>
        <dbReference type="ARBA" id="ARBA00048300"/>
    </source>
</evidence>
<dbReference type="Gene3D" id="3.30.930.10">
    <property type="entry name" value="Bira Bifunctional Protein, Domain 2"/>
    <property type="match status" value="1"/>
</dbReference>
<feature type="domain" description="Alanyl-transfer RNA synthetases family profile" evidence="14">
    <location>
        <begin position="1"/>
        <end position="716"/>
    </location>
</feature>
<comment type="subcellular location">
    <subcellularLocation>
        <location evidence="13">Cytoplasm</location>
    </subcellularLocation>
</comment>
<dbReference type="Gene3D" id="3.10.310.40">
    <property type="match status" value="1"/>
</dbReference>
<comment type="cofactor">
    <cofactor evidence="13">
        <name>Zn(2+)</name>
        <dbReference type="ChEBI" id="CHEBI:29105"/>
    </cofactor>
    <text evidence="13">Binds 1 zinc ion per subunit.</text>
</comment>
<keyword evidence="13" id="KW-0963">Cytoplasm</keyword>
<evidence type="ECO:0000256" key="4">
    <source>
        <dbReference type="ARBA" id="ARBA00022723"/>
    </source>
</evidence>
<dbReference type="Gene3D" id="2.40.30.130">
    <property type="match status" value="1"/>
</dbReference>
<dbReference type="Gene3D" id="6.10.250.550">
    <property type="match status" value="1"/>
</dbReference>